<dbReference type="Proteomes" id="UP000664169">
    <property type="component" value="Unassembled WGS sequence"/>
</dbReference>
<feature type="non-terminal residue" evidence="1">
    <location>
        <position position="138"/>
    </location>
</feature>
<dbReference type="AlphaFoldDB" id="A0A8H3FXE5"/>
<gene>
    <name evidence="1" type="ORF">GOMPHAMPRED_005751</name>
</gene>
<comment type="caution">
    <text evidence="1">The sequence shown here is derived from an EMBL/GenBank/DDBJ whole genome shotgun (WGS) entry which is preliminary data.</text>
</comment>
<accession>A0A8H3FXE5</accession>
<dbReference type="EMBL" id="CAJPDQ010000036">
    <property type="protein sequence ID" value="CAF9930827.1"/>
    <property type="molecule type" value="Genomic_DNA"/>
</dbReference>
<name>A0A8H3FXE5_9LECA</name>
<reference evidence="1" key="1">
    <citation type="submission" date="2021-03" db="EMBL/GenBank/DDBJ databases">
        <authorList>
            <person name="Tagirdzhanova G."/>
        </authorList>
    </citation>
    <scope>NUCLEOTIDE SEQUENCE</scope>
</reference>
<protein>
    <submittedName>
        <fullName evidence="1">Uncharacterized protein</fullName>
    </submittedName>
</protein>
<sequence length="138" mass="15690">MDIVVTLHAPRAVTLYTADTLLSPSVTLRQGGIEFVHDGQLEPRNTIDVNHGHGPHRPWTGLLRLKPDLPTVISVPFGSPQHQQLSENSDLRLWMNTHSFKTGETYKATLPSGSKVSWWRYEYGILGDVWFALESWWK</sequence>
<keyword evidence="2" id="KW-1185">Reference proteome</keyword>
<proteinExistence type="predicted"/>
<organism evidence="1 2">
    <name type="scientific">Gomphillus americanus</name>
    <dbReference type="NCBI Taxonomy" id="1940652"/>
    <lineage>
        <taxon>Eukaryota</taxon>
        <taxon>Fungi</taxon>
        <taxon>Dikarya</taxon>
        <taxon>Ascomycota</taxon>
        <taxon>Pezizomycotina</taxon>
        <taxon>Lecanoromycetes</taxon>
        <taxon>OSLEUM clade</taxon>
        <taxon>Ostropomycetidae</taxon>
        <taxon>Ostropales</taxon>
        <taxon>Graphidaceae</taxon>
        <taxon>Gomphilloideae</taxon>
        <taxon>Gomphillus</taxon>
    </lineage>
</organism>
<evidence type="ECO:0000313" key="2">
    <source>
        <dbReference type="Proteomes" id="UP000664169"/>
    </source>
</evidence>
<evidence type="ECO:0000313" key="1">
    <source>
        <dbReference type="EMBL" id="CAF9930827.1"/>
    </source>
</evidence>
<dbReference type="OrthoDB" id="3924921at2759"/>